<evidence type="ECO:0000256" key="6">
    <source>
        <dbReference type="ARBA" id="ARBA00023136"/>
    </source>
</evidence>
<dbReference type="GO" id="GO:0007224">
    <property type="term" value="P:smoothened signaling pathway"/>
    <property type="evidence" value="ECO:0007669"/>
    <property type="project" value="TreeGrafter"/>
</dbReference>
<feature type="transmembrane region" description="Helical" evidence="10">
    <location>
        <begin position="215"/>
        <end position="236"/>
    </location>
</feature>
<evidence type="ECO:0000256" key="10">
    <source>
        <dbReference type="SAM" id="Phobius"/>
    </source>
</evidence>
<dbReference type="PANTHER" id="PTHR11309">
    <property type="entry name" value="FRIZZLED"/>
    <property type="match status" value="1"/>
</dbReference>
<dbReference type="EMBL" id="VYZN01000014">
    <property type="protein sequence ID" value="KAE9539510.1"/>
    <property type="molecule type" value="Genomic_DNA"/>
</dbReference>
<evidence type="ECO:0000259" key="13">
    <source>
        <dbReference type="PROSITE" id="PS50261"/>
    </source>
</evidence>
<comment type="caution">
    <text evidence="9">Lacks conserved residue(s) required for the propagation of feature annotation.</text>
</comment>
<dbReference type="Pfam" id="PF01534">
    <property type="entry name" value="Frizzled"/>
    <property type="match status" value="1"/>
</dbReference>
<dbReference type="AlphaFoldDB" id="A0A6G0TVB0"/>
<evidence type="ECO:0000256" key="7">
    <source>
        <dbReference type="ARBA" id="ARBA00023157"/>
    </source>
</evidence>
<evidence type="ECO:0000256" key="9">
    <source>
        <dbReference type="PROSITE-ProRule" id="PRU00090"/>
    </source>
</evidence>
<dbReference type="Pfam" id="PF01392">
    <property type="entry name" value="Fz"/>
    <property type="match status" value="1"/>
</dbReference>
<gene>
    <name evidence="14" type="ORF">AGLY_004762</name>
</gene>
<dbReference type="GO" id="GO:0005886">
    <property type="term" value="C:plasma membrane"/>
    <property type="evidence" value="ECO:0007669"/>
    <property type="project" value="TreeGrafter"/>
</dbReference>
<evidence type="ECO:0000256" key="5">
    <source>
        <dbReference type="ARBA" id="ARBA00022989"/>
    </source>
</evidence>
<feature type="transmembrane region" description="Helical" evidence="10">
    <location>
        <begin position="248"/>
        <end position="268"/>
    </location>
</feature>
<dbReference type="OrthoDB" id="10064659at2759"/>
<evidence type="ECO:0000256" key="2">
    <source>
        <dbReference type="ARBA" id="ARBA00008077"/>
    </source>
</evidence>
<dbReference type="SMART" id="SM01330">
    <property type="entry name" value="Frizzled"/>
    <property type="match status" value="1"/>
</dbReference>
<organism evidence="14 15">
    <name type="scientific">Aphis glycines</name>
    <name type="common">Soybean aphid</name>
    <dbReference type="NCBI Taxonomy" id="307491"/>
    <lineage>
        <taxon>Eukaryota</taxon>
        <taxon>Metazoa</taxon>
        <taxon>Ecdysozoa</taxon>
        <taxon>Arthropoda</taxon>
        <taxon>Hexapoda</taxon>
        <taxon>Insecta</taxon>
        <taxon>Pterygota</taxon>
        <taxon>Neoptera</taxon>
        <taxon>Paraneoptera</taxon>
        <taxon>Hemiptera</taxon>
        <taxon>Sternorrhyncha</taxon>
        <taxon>Aphidomorpha</taxon>
        <taxon>Aphidoidea</taxon>
        <taxon>Aphididae</taxon>
        <taxon>Aphidini</taxon>
        <taxon>Aphis</taxon>
        <taxon>Aphis</taxon>
    </lineage>
</organism>
<dbReference type="SUPFAM" id="SSF63501">
    <property type="entry name" value="Frizzled cysteine-rich domain"/>
    <property type="match status" value="1"/>
</dbReference>
<dbReference type="PROSITE" id="PS50261">
    <property type="entry name" value="G_PROTEIN_RECEP_F2_4"/>
    <property type="match status" value="1"/>
</dbReference>
<feature type="signal peptide" evidence="11">
    <location>
        <begin position="1"/>
        <end position="29"/>
    </location>
</feature>
<evidence type="ECO:0000256" key="11">
    <source>
        <dbReference type="SAM" id="SignalP"/>
    </source>
</evidence>
<keyword evidence="5 10" id="KW-1133">Transmembrane helix</keyword>
<comment type="caution">
    <text evidence="14">The sequence shown here is derived from an EMBL/GenBank/DDBJ whole genome shotgun (WGS) entry which is preliminary data.</text>
</comment>
<comment type="subcellular location">
    <subcellularLocation>
        <location evidence="1">Membrane</location>
        <topology evidence="1">Multi-pass membrane protein</topology>
    </subcellularLocation>
</comment>
<evidence type="ECO:0008006" key="16">
    <source>
        <dbReference type="Google" id="ProtNLM"/>
    </source>
</evidence>
<accession>A0A6G0TVB0</accession>
<dbReference type="CDD" id="cd07451">
    <property type="entry name" value="CRD_SMO"/>
    <property type="match status" value="1"/>
</dbReference>
<feature type="transmembrane region" description="Helical" evidence="10">
    <location>
        <begin position="296"/>
        <end position="318"/>
    </location>
</feature>
<dbReference type="SMART" id="SM00063">
    <property type="entry name" value="FRI"/>
    <property type="match status" value="1"/>
</dbReference>
<keyword evidence="7" id="KW-1015">Disulfide bond</keyword>
<dbReference type="InterPro" id="IPR015526">
    <property type="entry name" value="Frizzled/SFRP"/>
</dbReference>
<evidence type="ECO:0000256" key="8">
    <source>
        <dbReference type="ARBA" id="ARBA00023170"/>
    </source>
</evidence>
<dbReference type="Gene3D" id="1.20.1070.10">
    <property type="entry name" value="Rhodopsin 7-helix transmembrane proteins"/>
    <property type="match status" value="1"/>
</dbReference>
<keyword evidence="6 10" id="KW-0472">Membrane</keyword>
<dbReference type="InterPro" id="IPR017981">
    <property type="entry name" value="GPCR_2-like_7TM"/>
</dbReference>
<dbReference type="InterPro" id="IPR041771">
    <property type="entry name" value="SMO_CRD"/>
</dbReference>
<dbReference type="InterPro" id="IPR036790">
    <property type="entry name" value="Frizzled_dom_sf"/>
</dbReference>
<feature type="chain" id="PRO_5026117225" description="G-protein coupled receptors family 2 profile 2 domain-containing protein" evidence="11">
    <location>
        <begin position="30"/>
        <end position="816"/>
    </location>
</feature>
<name>A0A6G0TVB0_APHGL</name>
<dbReference type="PROSITE" id="PS50038">
    <property type="entry name" value="FZ"/>
    <property type="match status" value="1"/>
</dbReference>
<evidence type="ECO:0000313" key="14">
    <source>
        <dbReference type="EMBL" id="KAE9539510.1"/>
    </source>
</evidence>
<comment type="similarity">
    <text evidence="2">Belongs to the G-protein coupled receptor Fz/Smo family.</text>
</comment>
<keyword evidence="3" id="KW-0217">Developmental protein</keyword>
<feature type="transmembrane region" description="Helical" evidence="10">
    <location>
        <begin position="339"/>
        <end position="359"/>
    </location>
</feature>
<evidence type="ECO:0000256" key="4">
    <source>
        <dbReference type="ARBA" id="ARBA00022692"/>
    </source>
</evidence>
<protein>
    <recommendedName>
        <fullName evidence="16">G-protein coupled receptors family 2 profile 2 domain-containing protein</fullName>
    </recommendedName>
</protein>
<feature type="transmembrane region" description="Helical" evidence="10">
    <location>
        <begin position="429"/>
        <end position="454"/>
    </location>
</feature>
<feature type="transmembrane region" description="Helical" evidence="10">
    <location>
        <begin position="497"/>
        <end position="514"/>
    </location>
</feature>
<reference evidence="14 15" key="1">
    <citation type="submission" date="2019-08" db="EMBL/GenBank/DDBJ databases">
        <title>The genome of the soybean aphid Biotype 1, its phylome, world population structure and adaptation to the North American continent.</title>
        <authorList>
            <person name="Giordano R."/>
            <person name="Donthu R.K."/>
            <person name="Hernandez A.G."/>
            <person name="Wright C.L."/>
            <person name="Zimin A.V."/>
        </authorList>
    </citation>
    <scope>NUCLEOTIDE SEQUENCE [LARGE SCALE GENOMIC DNA]</scope>
    <source>
        <tissue evidence="14">Whole aphids</tissue>
    </source>
</reference>
<dbReference type="PANTHER" id="PTHR11309:SF35">
    <property type="entry name" value="PROTEIN SMOOTHENED"/>
    <property type="match status" value="1"/>
</dbReference>
<keyword evidence="15" id="KW-1185">Reference proteome</keyword>
<feature type="domain" description="G-protein coupled receptors family 2 profile 2" evidence="13">
    <location>
        <begin position="213"/>
        <end position="442"/>
    </location>
</feature>
<keyword evidence="11" id="KW-0732">Signal</keyword>
<dbReference type="GO" id="GO:0007417">
    <property type="term" value="P:central nervous system development"/>
    <property type="evidence" value="ECO:0007669"/>
    <property type="project" value="TreeGrafter"/>
</dbReference>
<evidence type="ECO:0000313" key="15">
    <source>
        <dbReference type="Proteomes" id="UP000475862"/>
    </source>
</evidence>
<sequence length="816" mass="93221">MKRDRVRSAAAAAVLLQLLLLFSTPQVSGLSKSKNKLQYCERPHSRCVDTNHSLSCLGVKLPYTSTSADLVPDAETLEEAQERLHYWQGLKKVPKCWAAIQPLLCALYMPNCENNSLHLPPQEMCKLIENHCHILKIENSWPAEFNCENETLYPAKLCKNDLRELKFNSTAGRCESPLVQTYRPEAYHYPNFEGCDLQCYDPLFSVDEHRQIHNLIAWAATIAGLCNIFAILTFMIEWQSLNRYPNIVILYINVCFLFICFGWLSQFWSGARDDIVCRKNGARKTSEPSDEDLSCVINFVFSYYFLIAAFIWFVIFTYSLHTTFQSFGKIQEKVDKKGGYFHLLAWSIPLVFCVVVMVLGEIDGDSVTGTCFVGVNNKIYSIIFVIIPVLISVLIGLFYLVRVLFGLLALKKESTQVISKQAKSKIHSAAIKVIMFMILIVVFVSSMFMCYIYEYNNDHLWKDSLRKYIVCKLGIIPDTDVGNCRIEFRPSVSRKQLYILVLFGNAVLMSFWVWTNQIGNAWCECLIRWLKKFRGHEQRNQDSSKYNKHKLIASAFAKRHQLNSNDFTVTFSKEDPFGLVFGLNSNLTDNISSTWAAALPKFIRRRGALTGEEQLSISSSYVQSDSEISYSMCRVSVESRSHSLDSTISVKAFEMTRKVRRFSKHVKKKHKRSNKLVCKLPSSQKGSITSQDINRQLTLTFPEFKNDYSHPDVESQQTAVPNLERRAASAGIDESLKEQMKTLKTLSISSLSMVNTKLLQMSFKGLTSSNQSEQFILEDFKKYDRKGMYKSVAIFDSDTSTDIDEEKKSSNNSDTD</sequence>
<evidence type="ECO:0000256" key="1">
    <source>
        <dbReference type="ARBA" id="ARBA00004141"/>
    </source>
</evidence>
<dbReference type="InterPro" id="IPR000539">
    <property type="entry name" value="Frizzled/Smoothened_7TM"/>
</dbReference>
<feature type="transmembrane region" description="Helical" evidence="10">
    <location>
        <begin position="379"/>
        <end position="408"/>
    </location>
</feature>
<feature type="domain" description="FZ" evidence="12">
    <location>
        <begin position="42"/>
        <end position="161"/>
    </location>
</feature>
<evidence type="ECO:0000256" key="3">
    <source>
        <dbReference type="ARBA" id="ARBA00022473"/>
    </source>
</evidence>
<dbReference type="Gene3D" id="1.10.2000.10">
    <property type="entry name" value="Frizzled cysteine-rich domain"/>
    <property type="match status" value="1"/>
</dbReference>
<dbReference type="GO" id="GO:0005113">
    <property type="term" value="F:patched binding"/>
    <property type="evidence" value="ECO:0007669"/>
    <property type="project" value="TreeGrafter"/>
</dbReference>
<dbReference type="GO" id="GO:0071679">
    <property type="term" value="P:commissural neuron axon guidance"/>
    <property type="evidence" value="ECO:0007669"/>
    <property type="project" value="TreeGrafter"/>
</dbReference>
<dbReference type="InterPro" id="IPR020067">
    <property type="entry name" value="Frizzled_dom"/>
</dbReference>
<keyword evidence="8" id="KW-0675">Receptor</keyword>
<dbReference type="GO" id="GO:0004888">
    <property type="term" value="F:transmembrane signaling receptor activity"/>
    <property type="evidence" value="ECO:0007669"/>
    <property type="project" value="InterPro"/>
</dbReference>
<keyword evidence="4 10" id="KW-0812">Transmembrane</keyword>
<evidence type="ECO:0000259" key="12">
    <source>
        <dbReference type="PROSITE" id="PS50038"/>
    </source>
</evidence>
<dbReference type="PRINTS" id="PR00489">
    <property type="entry name" value="FRIZZLED"/>
</dbReference>
<dbReference type="GO" id="GO:0030425">
    <property type="term" value="C:dendrite"/>
    <property type="evidence" value="ECO:0007669"/>
    <property type="project" value="TreeGrafter"/>
</dbReference>
<dbReference type="GO" id="GO:0005929">
    <property type="term" value="C:cilium"/>
    <property type="evidence" value="ECO:0007669"/>
    <property type="project" value="TreeGrafter"/>
</dbReference>
<dbReference type="Proteomes" id="UP000475862">
    <property type="component" value="Unassembled WGS sequence"/>
</dbReference>
<dbReference type="GO" id="GO:0007389">
    <property type="term" value="P:pattern specification process"/>
    <property type="evidence" value="ECO:0007669"/>
    <property type="project" value="TreeGrafter"/>
</dbReference>
<proteinExistence type="inferred from homology"/>